<organism evidence="1 2">
    <name type="scientific">Luteimonas terricola</name>
    <dbReference type="NCBI Taxonomy" id="645597"/>
    <lineage>
        <taxon>Bacteria</taxon>
        <taxon>Pseudomonadati</taxon>
        <taxon>Pseudomonadota</taxon>
        <taxon>Gammaproteobacteria</taxon>
        <taxon>Lysobacterales</taxon>
        <taxon>Lysobacteraceae</taxon>
        <taxon>Luteimonas</taxon>
    </lineage>
</organism>
<evidence type="ECO:0000313" key="1">
    <source>
        <dbReference type="EMBL" id="GGJ99604.1"/>
    </source>
</evidence>
<comment type="caution">
    <text evidence="1">The sequence shown here is derived from an EMBL/GenBank/DDBJ whole genome shotgun (WGS) entry which is preliminary data.</text>
</comment>
<gene>
    <name evidence="1" type="ORF">GCM10011394_05990</name>
</gene>
<accession>A0ABQ2EAW2</accession>
<name>A0ABQ2EAW2_9GAMM</name>
<dbReference type="EMBL" id="BMME01000001">
    <property type="protein sequence ID" value="GGJ99604.1"/>
    <property type="molecule type" value="Genomic_DNA"/>
</dbReference>
<keyword evidence="2" id="KW-1185">Reference proteome</keyword>
<evidence type="ECO:0000313" key="2">
    <source>
        <dbReference type="Proteomes" id="UP000599009"/>
    </source>
</evidence>
<reference evidence="2" key="1">
    <citation type="journal article" date="2019" name="Int. J. Syst. Evol. Microbiol.">
        <title>The Global Catalogue of Microorganisms (GCM) 10K type strain sequencing project: providing services to taxonomists for standard genome sequencing and annotation.</title>
        <authorList>
            <consortium name="The Broad Institute Genomics Platform"/>
            <consortium name="The Broad Institute Genome Sequencing Center for Infectious Disease"/>
            <person name="Wu L."/>
            <person name="Ma J."/>
        </authorList>
    </citation>
    <scope>NUCLEOTIDE SEQUENCE [LARGE SCALE GENOMIC DNA]</scope>
    <source>
        <strain evidence="2">CGMCC 1.8985</strain>
    </source>
</reference>
<sequence length="97" mass="10567">MCGRATRSGHCALVGSTIPPEQEQRLAEWPSGRLLRQRLDAFEIFPQDIACALGIEPGLAPNRYAGSKREATVRANCSKSTRRSVAMANTMCQSMVS</sequence>
<protein>
    <submittedName>
        <fullName evidence="1">Uncharacterized protein</fullName>
    </submittedName>
</protein>
<dbReference type="Proteomes" id="UP000599009">
    <property type="component" value="Unassembled WGS sequence"/>
</dbReference>
<proteinExistence type="predicted"/>